<feature type="binding site" evidence="5">
    <location>
        <position position="539"/>
    </location>
    <ligand>
        <name>Fe cation</name>
        <dbReference type="ChEBI" id="CHEBI:24875"/>
        <note>catalytic</note>
    </ligand>
</feature>
<comment type="similarity">
    <text evidence="1">Belongs to the carotenoid oxygenase family.</text>
</comment>
<gene>
    <name evidence="7" type="ORF">FSARC_8045</name>
</gene>
<dbReference type="GO" id="GO:0016121">
    <property type="term" value="P:carotene catabolic process"/>
    <property type="evidence" value="ECO:0007669"/>
    <property type="project" value="TreeGrafter"/>
</dbReference>
<evidence type="ECO:0000256" key="1">
    <source>
        <dbReference type="ARBA" id="ARBA00006787"/>
    </source>
</evidence>
<evidence type="ECO:0000256" key="4">
    <source>
        <dbReference type="ARBA" id="ARBA00023004"/>
    </source>
</evidence>
<dbReference type="AlphaFoldDB" id="A0A8H4X7C5"/>
<reference evidence="7" key="2">
    <citation type="submission" date="2020-05" db="EMBL/GenBank/DDBJ databases">
        <authorList>
            <person name="Kim H.-S."/>
            <person name="Proctor R.H."/>
            <person name="Brown D.W."/>
        </authorList>
    </citation>
    <scope>NUCLEOTIDE SEQUENCE</scope>
    <source>
        <strain evidence="7">NRRL 20472</strain>
    </source>
</reference>
<dbReference type="Pfam" id="PF03055">
    <property type="entry name" value="RPE65"/>
    <property type="match status" value="1"/>
</dbReference>
<dbReference type="GO" id="GO:0010436">
    <property type="term" value="F:carotenoid dioxygenase activity"/>
    <property type="evidence" value="ECO:0007669"/>
    <property type="project" value="TreeGrafter"/>
</dbReference>
<proteinExistence type="inferred from homology"/>
<dbReference type="EMBL" id="JABEXW010000434">
    <property type="protein sequence ID" value="KAF4963995.1"/>
    <property type="molecule type" value="Genomic_DNA"/>
</dbReference>
<evidence type="ECO:0000256" key="6">
    <source>
        <dbReference type="SAM" id="SignalP"/>
    </source>
</evidence>
<organism evidence="7 8">
    <name type="scientific">Fusarium sarcochroum</name>
    <dbReference type="NCBI Taxonomy" id="1208366"/>
    <lineage>
        <taxon>Eukaryota</taxon>
        <taxon>Fungi</taxon>
        <taxon>Dikarya</taxon>
        <taxon>Ascomycota</taxon>
        <taxon>Pezizomycotina</taxon>
        <taxon>Sordariomycetes</taxon>
        <taxon>Hypocreomycetidae</taxon>
        <taxon>Hypocreales</taxon>
        <taxon>Nectriaceae</taxon>
        <taxon>Fusarium</taxon>
        <taxon>Fusarium lateritium species complex</taxon>
    </lineage>
</organism>
<dbReference type="PANTHER" id="PTHR10543">
    <property type="entry name" value="BETA-CAROTENE DIOXYGENASE"/>
    <property type="match status" value="1"/>
</dbReference>
<feature type="signal peptide" evidence="6">
    <location>
        <begin position="1"/>
        <end position="20"/>
    </location>
</feature>
<dbReference type="OrthoDB" id="407010at2759"/>
<keyword evidence="8" id="KW-1185">Reference proteome</keyword>
<dbReference type="InterPro" id="IPR004294">
    <property type="entry name" value="Carotenoid_Oase"/>
</dbReference>
<name>A0A8H4X7C5_9HYPO</name>
<comment type="caution">
    <text evidence="7">The sequence shown here is derived from an EMBL/GenBank/DDBJ whole genome shotgun (WGS) entry which is preliminary data.</text>
</comment>
<keyword evidence="2 5" id="KW-0479">Metal-binding</keyword>
<dbReference type="Proteomes" id="UP000622797">
    <property type="component" value="Unassembled WGS sequence"/>
</dbReference>
<keyword evidence="6" id="KW-0732">Signal</keyword>
<evidence type="ECO:0000256" key="5">
    <source>
        <dbReference type="PIRSR" id="PIRSR604294-1"/>
    </source>
</evidence>
<evidence type="ECO:0000313" key="8">
    <source>
        <dbReference type="Proteomes" id="UP000622797"/>
    </source>
</evidence>
<evidence type="ECO:0008006" key="9">
    <source>
        <dbReference type="Google" id="ProtNLM"/>
    </source>
</evidence>
<dbReference type="GO" id="GO:0046872">
    <property type="term" value="F:metal ion binding"/>
    <property type="evidence" value="ECO:0007669"/>
    <property type="project" value="UniProtKB-KW"/>
</dbReference>
<evidence type="ECO:0000313" key="7">
    <source>
        <dbReference type="EMBL" id="KAF4963995.1"/>
    </source>
</evidence>
<sequence length="546" mass="59539">MKSPNSLLPLLLWSLSGATATELPAAIGPPPDTNPLAFGLYATHEIQEPTALDIIGTIPSWLVGSLYRGGAGTWDTGNYTAEHWFDGFSRNHKFDIADGSVSYRSRNSTDELRDFIEESGMYPTGNFGSDPCKIIYGAFETTFRDGNHSRGDKSSTNVGVSYIPNFSGLAHNTSSVGSPFDTLVVTTDFNELLQIDPVTLEPIELFTYQEANPLLVDEGRSAAHPFVSEDGTIFNYVLDTSSHPPTYRVFSIQPPSSKASIIANITDAPPAYIHSLFGTQNHIILIVWQADLVKPGKTVVDSIGPWNPHRKSLFYVIDPTNGGIVSKYESEDAFFAFHQINSFEEDKTGDIYVDLPTMSDASFLTAANVTQLRANIGTSHGGSKHDIPGTLTRYRLPFVGNKARAPNGSLATHIAEVDFVLPYADANIELPRINSKYHGLPYRYAYGIHVATPGYFSDSIIKVDVKTKDVKVWSPSPKHLPSEPIFVPRPGAESEDDGVVLTVAMDSAKRLSSLVVIDAKTMEEIGRAQMPIIMGYGFHGVWGSAA</sequence>
<keyword evidence="4 5" id="KW-0408">Iron</keyword>
<feature type="binding site" evidence="5">
    <location>
        <position position="224"/>
    </location>
    <ligand>
        <name>Fe cation</name>
        <dbReference type="ChEBI" id="CHEBI:24875"/>
        <note>catalytic</note>
    </ligand>
</feature>
<comment type="cofactor">
    <cofactor evidence="5">
        <name>Fe(2+)</name>
        <dbReference type="ChEBI" id="CHEBI:29033"/>
    </cofactor>
    <text evidence="5">Binds 1 Fe(2+) ion per subunit.</text>
</comment>
<keyword evidence="3" id="KW-0560">Oxidoreductase</keyword>
<feature type="binding site" evidence="5">
    <location>
        <position position="274"/>
    </location>
    <ligand>
        <name>Fe cation</name>
        <dbReference type="ChEBI" id="CHEBI:24875"/>
        <note>catalytic</note>
    </ligand>
</feature>
<feature type="binding site" evidence="5">
    <location>
        <position position="338"/>
    </location>
    <ligand>
        <name>Fe cation</name>
        <dbReference type="ChEBI" id="CHEBI:24875"/>
        <note>catalytic</note>
    </ligand>
</feature>
<accession>A0A8H4X7C5</accession>
<dbReference type="PANTHER" id="PTHR10543:SF24">
    <property type="entry name" value="CAROTENOID ISOMEROOXYGENASE"/>
    <property type="match status" value="1"/>
</dbReference>
<evidence type="ECO:0000256" key="3">
    <source>
        <dbReference type="ARBA" id="ARBA00023002"/>
    </source>
</evidence>
<feature type="chain" id="PRO_5034986605" description="Carotenoid oxygenase" evidence="6">
    <location>
        <begin position="21"/>
        <end position="546"/>
    </location>
</feature>
<protein>
    <recommendedName>
        <fullName evidence="9">Carotenoid oxygenase</fullName>
    </recommendedName>
</protein>
<reference evidence="7" key="1">
    <citation type="journal article" date="2020" name="BMC Genomics">
        <title>Correction to: Identification and distribution of gene clusters required for synthesis of sphingolipid metabolism inhibitors in diverse species of the filamentous fungus Fusarium.</title>
        <authorList>
            <person name="Kim H.S."/>
            <person name="Lohmar J.M."/>
            <person name="Busman M."/>
            <person name="Brown D.W."/>
            <person name="Naumann T.A."/>
            <person name="Divon H.H."/>
            <person name="Lysoe E."/>
            <person name="Uhlig S."/>
            <person name="Proctor R.H."/>
        </authorList>
    </citation>
    <scope>NUCLEOTIDE SEQUENCE</scope>
    <source>
        <strain evidence="7">NRRL 20472</strain>
    </source>
</reference>
<evidence type="ECO:0000256" key="2">
    <source>
        <dbReference type="ARBA" id="ARBA00022723"/>
    </source>
</evidence>